<evidence type="ECO:0000256" key="8">
    <source>
        <dbReference type="HAMAP-Rule" id="MF_01302"/>
    </source>
</evidence>
<dbReference type="FunFam" id="3.30.1370.30:FF:000002">
    <property type="entry name" value="30S ribosomal protein S8"/>
    <property type="match status" value="1"/>
</dbReference>
<keyword evidence="10" id="KW-1185">Reference proteome</keyword>
<evidence type="ECO:0000313" key="10">
    <source>
        <dbReference type="Proteomes" id="UP000001520"/>
    </source>
</evidence>
<accession>D3P923</accession>
<dbReference type="FunFam" id="3.30.1490.10:FF:000001">
    <property type="entry name" value="30S ribosomal protein S8"/>
    <property type="match status" value="1"/>
</dbReference>
<dbReference type="GO" id="GO:0005840">
    <property type="term" value="C:ribosome"/>
    <property type="evidence" value="ECO:0007669"/>
    <property type="project" value="UniProtKB-KW"/>
</dbReference>
<dbReference type="NCBIfam" id="NF001109">
    <property type="entry name" value="PRK00136.1"/>
    <property type="match status" value="1"/>
</dbReference>
<keyword evidence="2 8" id="KW-0699">rRNA-binding</keyword>
<evidence type="ECO:0000256" key="6">
    <source>
        <dbReference type="ARBA" id="ARBA00035258"/>
    </source>
</evidence>
<dbReference type="RefSeq" id="WP_013008459.1">
    <property type="nucleotide sequence ID" value="NC_013939.1"/>
</dbReference>
<evidence type="ECO:0000313" key="9">
    <source>
        <dbReference type="EMBL" id="BAI81213.1"/>
    </source>
</evidence>
<dbReference type="SUPFAM" id="SSF56047">
    <property type="entry name" value="Ribosomal protein S8"/>
    <property type="match status" value="1"/>
</dbReference>
<dbReference type="GO" id="GO:0006412">
    <property type="term" value="P:translation"/>
    <property type="evidence" value="ECO:0007669"/>
    <property type="project" value="UniProtKB-UniRule"/>
</dbReference>
<dbReference type="HOGENOM" id="CLU_098428_0_2_0"/>
<dbReference type="PANTHER" id="PTHR11758">
    <property type="entry name" value="40S RIBOSOMAL PROTEIN S15A"/>
    <property type="match status" value="1"/>
</dbReference>
<dbReference type="eggNOG" id="COG0096">
    <property type="taxonomic scope" value="Bacteria"/>
</dbReference>
<comment type="subunit">
    <text evidence="7 8">Part of the 30S ribosomal subunit. Contacts proteins S5 and S12.</text>
</comment>
<evidence type="ECO:0000256" key="7">
    <source>
        <dbReference type="ARBA" id="ARBA00046740"/>
    </source>
</evidence>
<protein>
    <recommendedName>
        <fullName evidence="6 8">Small ribosomal subunit protein uS8</fullName>
    </recommendedName>
</protein>
<keyword evidence="5 8" id="KW-0687">Ribonucleoprotein</keyword>
<keyword evidence="4 8" id="KW-0689">Ribosomal protein</keyword>
<dbReference type="STRING" id="639282.DEFDS_1758"/>
<sequence>MVMTDPISDMLTRIRNATMVKKEEVSIPYSKLKESIINILKEEGYIKNYRVLNEGTKKNILIFLKYDATGESVIRGLKRVSTPGRRVYVKSKNLKPVLGGLGTGIVSTSQGIKTVKQCIKEKIGGEYICQVW</sequence>
<dbReference type="InterPro" id="IPR000630">
    <property type="entry name" value="Ribosomal_uS8"/>
</dbReference>
<dbReference type="Proteomes" id="UP000001520">
    <property type="component" value="Chromosome"/>
</dbReference>
<evidence type="ECO:0000256" key="2">
    <source>
        <dbReference type="ARBA" id="ARBA00022730"/>
    </source>
</evidence>
<comment type="similarity">
    <text evidence="1 8">Belongs to the universal ribosomal protein uS8 family.</text>
</comment>
<dbReference type="Gene3D" id="3.30.1370.30">
    <property type="match status" value="1"/>
</dbReference>
<dbReference type="GO" id="GO:0019843">
    <property type="term" value="F:rRNA binding"/>
    <property type="evidence" value="ECO:0007669"/>
    <property type="project" value="UniProtKB-UniRule"/>
</dbReference>
<name>D3P923_DEFDS</name>
<dbReference type="InterPro" id="IPR035987">
    <property type="entry name" value="Ribosomal_uS8_sf"/>
</dbReference>
<evidence type="ECO:0000256" key="3">
    <source>
        <dbReference type="ARBA" id="ARBA00022884"/>
    </source>
</evidence>
<dbReference type="HAMAP" id="MF_01302_B">
    <property type="entry name" value="Ribosomal_uS8_B"/>
    <property type="match status" value="1"/>
</dbReference>
<dbReference type="OrthoDB" id="9802617at2"/>
<proteinExistence type="inferred from homology"/>
<dbReference type="GO" id="GO:0003735">
    <property type="term" value="F:structural constituent of ribosome"/>
    <property type="evidence" value="ECO:0007669"/>
    <property type="project" value="InterPro"/>
</dbReference>
<dbReference type="EMBL" id="AP011529">
    <property type="protein sequence ID" value="BAI81213.1"/>
    <property type="molecule type" value="Genomic_DNA"/>
</dbReference>
<dbReference type="GO" id="GO:0005737">
    <property type="term" value="C:cytoplasm"/>
    <property type="evidence" value="ECO:0007669"/>
    <property type="project" value="UniProtKB-ARBA"/>
</dbReference>
<gene>
    <name evidence="8 9" type="primary">rpsH</name>
    <name evidence="9" type="ordered locus">DEFDS_1758</name>
</gene>
<dbReference type="Pfam" id="PF00410">
    <property type="entry name" value="Ribosomal_S8"/>
    <property type="match status" value="1"/>
</dbReference>
<dbReference type="Gene3D" id="3.30.1490.10">
    <property type="match status" value="1"/>
</dbReference>
<evidence type="ECO:0000256" key="5">
    <source>
        <dbReference type="ARBA" id="ARBA00023274"/>
    </source>
</evidence>
<keyword evidence="3 8" id="KW-0694">RNA-binding</keyword>
<comment type="function">
    <text evidence="8">One of the primary rRNA binding proteins, it binds directly to 16S rRNA central domain where it helps coordinate assembly of the platform of the 30S subunit.</text>
</comment>
<organism evidence="9 10">
    <name type="scientific">Deferribacter desulfuricans (strain DSM 14783 / JCM 11476 / NBRC 101012 / SSM1)</name>
    <dbReference type="NCBI Taxonomy" id="639282"/>
    <lineage>
        <taxon>Bacteria</taxon>
        <taxon>Pseudomonadati</taxon>
        <taxon>Deferribacterota</taxon>
        <taxon>Deferribacteres</taxon>
        <taxon>Deferribacterales</taxon>
        <taxon>Deferribacteraceae</taxon>
        <taxon>Deferribacter</taxon>
    </lineage>
</organism>
<evidence type="ECO:0000256" key="4">
    <source>
        <dbReference type="ARBA" id="ARBA00022980"/>
    </source>
</evidence>
<dbReference type="AlphaFoldDB" id="D3P923"/>
<dbReference type="KEGG" id="ddf:DEFDS_1758"/>
<dbReference type="GO" id="GO:1990904">
    <property type="term" value="C:ribonucleoprotein complex"/>
    <property type="evidence" value="ECO:0007669"/>
    <property type="project" value="UniProtKB-KW"/>
</dbReference>
<reference evidence="9 10" key="1">
    <citation type="journal article" date="2010" name="DNA Res.">
        <title>Bacterial lifestyle in a deep-sea hydrothermal vent chimney revealed by the genome sequence of the thermophilic bacterium Deferribacter desulfuricans SSM1.</title>
        <authorList>
            <person name="Takaki Y."/>
            <person name="Shimamura S."/>
            <person name="Nakagawa S."/>
            <person name="Fukuhara Y."/>
            <person name="Horikawa H."/>
            <person name="Ankai A."/>
            <person name="Harada T."/>
            <person name="Hosoyama A."/>
            <person name="Oguchi A."/>
            <person name="Fukui S."/>
            <person name="Fujita N."/>
            <person name="Takami H."/>
            <person name="Takai K."/>
        </authorList>
    </citation>
    <scope>NUCLEOTIDE SEQUENCE [LARGE SCALE GENOMIC DNA]</scope>
    <source>
        <strain evidence="10">DSM 14783 / JCM 11476 / NBRC 101012 / SSM1</strain>
    </source>
</reference>
<evidence type="ECO:0000256" key="1">
    <source>
        <dbReference type="ARBA" id="ARBA00006471"/>
    </source>
</evidence>